<accession>A0ABP4LCG4</accession>
<sequence length="61" mass="6380">MGLVRAEVAVLFRAAVPVWSGVVEGVVCCSTPPLVEEPGLSIAGPAGTRALFRDPEEFVLL</sequence>
<dbReference type="Proteomes" id="UP001501470">
    <property type="component" value="Unassembled WGS sequence"/>
</dbReference>
<proteinExistence type="predicted"/>
<evidence type="ECO:0000313" key="1">
    <source>
        <dbReference type="EMBL" id="GAA1520891.1"/>
    </source>
</evidence>
<protein>
    <submittedName>
        <fullName evidence="1">Uncharacterized protein</fullName>
    </submittedName>
</protein>
<dbReference type="EMBL" id="BAAAQD010000007">
    <property type="protein sequence ID" value="GAA1520891.1"/>
    <property type="molecule type" value="Genomic_DNA"/>
</dbReference>
<keyword evidence="2" id="KW-1185">Reference proteome</keyword>
<reference evidence="2" key="1">
    <citation type="journal article" date="2019" name="Int. J. Syst. Evol. Microbiol.">
        <title>The Global Catalogue of Microorganisms (GCM) 10K type strain sequencing project: providing services to taxonomists for standard genome sequencing and annotation.</title>
        <authorList>
            <consortium name="The Broad Institute Genomics Platform"/>
            <consortium name="The Broad Institute Genome Sequencing Center for Infectious Disease"/>
            <person name="Wu L."/>
            <person name="Ma J."/>
        </authorList>
    </citation>
    <scope>NUCLEOTIDE SEQUENCE [LARGE SCALE GENOMIC DNA]</scope>
    <source>
        <strain evidence="2">JCM 15933</strain>
    </source>
</reference>
<evidence type="ECO:0000313" key="2">
    <source>
        <dbReference type="Proteomes" id="UP001501470"/>
    </source>
</evidence>
<gene>
    <name evidence="1" type="ORF">GCM10009827_040780</name>
</gene>
<name>A0ABP4LCG4_9ACTN</name>
<organism evidence="1 2">
    <name type="scientific">Dactylosporangium maewongense</name>
    <dbReference type="NCBI Taxonomy" id="634393"/>
    <lineage>
        <taxon>Bacteria</taxon>
        <taxon>Bacillati</taxon>
        <taxon>Actinomycetota</taxon>
        <taxon>Actinomycetes</taxon>
        <taxon>Micromonosporales</taxon>
        <taxon>Micromonosporaceae</taxon>
        <taxon>Dactylosporangium</taxon>
    </lineage>
</organism>
<comment type="caution">
    <text evidence="1">The sequence shown here is derived from an EMBL/GenBank/DDBJ whole genome shotgun (WGS) entry which is preliminary data.</text>
</comment>